<name>A0ABT1Y5U8_9FIRM</name>
<sequence length="111" mass="12103">MAEYKGLFHIDESAKWGLLLTNVENTLKSGEEMELAVVANAEAVRDFAQEGTIRERMSKLAAQGVSFSACRNALQGNNVDITSLPDFVQIVPAGIVELIKLQTAGFCYIKP</sequence>
<dbReference type="SUPFAM" id="SSF75169">
    <property type="entry name" value="DsrEFH-like"/>
    <property type="match status" value="1"/>
</dbReference>
<dbReference type="Gene3D" id="3.40.1260.10">
    <property type="entry name" value="DsrEFH-like"/>
    <property type="match status" value="1"/>
</dbReference>
<dbReference type="InterPro" id="IPR003787">
    <property type="entry name" value="Sulphur_relay_DsrE/F-like"/>
</dbReference>
<dbReference type="PANTHER" id="PTHR37691:SF1">
    <property type="entry name" value="BLR3518 PROTEIN"/>
    <property type="match status" value="1"/>
</dbReference>
<dbReference type="Pfam" id="PF02635">
    <property type="entry name" value="DsrE"/>
    <property type="match status" value="1"/>
</dbReference>
<gene>
    <name evidence="1" type="ORF">NVS47_12150</name>
</gene>
<reference evidence="1 2" key="1">
    <citation type="submission" date="2022-08" db="EMBL/GenBank/DDBJ databases">
        <title>Proteogenomics of the novel Dehalobacterium formicoaceticum strain EZ94 highlights a key role of methyltransferases during anaerobic dichloromethane degradation.</title>
        <authorList>
            <person name="Wasmund K."/>
        </authorList>
    </citation>
    <scope>NUCLEOTIDE SEQUENCE [LARGE SCALE GENOMIC DNA]</scope>
    <source>
        <strain evidence="1 2">EZ94</strain>
    </source>
</reference>
<protein>
    <submittedName>
        <fullName evidence="1">DsrE family protein</fullName>
    </submittedName>
</protein>
<organism evidence="1 2">
    <name type="scientific">Dehalobacterium formicoaceticum</name>
    <dbReference type="NCBI Taxonomy" id="51515"/>
    <lineage>
        <taxon>Bacteria</taxon>
        <taxon>Bacillati</taxon>
        <taxon>Bacillota</taxon>
        <taxon>Clostridia</taxon>
        <taxon>Eubacteriales</taxon>
        <taxon>Peptococcaceae</taxon>
        <taxon>Dehalobacterium</taxon>
    </lineage>
</organism>
<dbReference type="EMBL" id="JANPWE010000006">
    <property type="protein sequence ID" value="MCR6546254.1"/>
    <property type="molecule type" value="Genomic_DNA"/>
</dbReference>
<dbReference type="InterPro" id="IPR027396">
    <property type="entry name" value="DsrEFH-like"/>
</dbReference>
<dbReference type="RefSeq" id="WP_257913769.1">
    <property type="nucleotide sequence ID" value="NZ_JANPWE010000006.1"/>
</dbReference>
<dbReference type="PANTHER" id="PTHR37691">
    <property type="entry name" value="BLR3518 PROTEIN"/>
    <property type="match status" value="1"/>
</dbReference>
<dbReference type="Proteomes" id="UP001524944">
    <property type="component" value="Unassembled WGS sequence"/>
</dbReference>
<evidence type="ECO:0000313" key="2">
    <source>
        <dbReference type="Proteomes" id="UP001524944"/>
    </source>
</evidence>
<keyword evidence="2" id="KW-1185">Reference proteome</keyword>
<evidence type="ECO:0000313" key="1">
    <source>
        <dbReference type="EMBL" id="MCR6546254.1"/>
    </source>
</evidence>
<comment type="caution">
    <text evidence="1">The sequence shown here is derived from an EMBL/GenBank/DDBJ whole genome shotgun (WGS) entry which is preliminary data.</text>
</comment>
<proteinExistence type="predicted"/>
<accession>A0ABT1Y5U8</accession>